<organism evidence="2 3">
    <name type="scientific">Vibrio cortegadensis</name>
    <dbReference type="NCBI Taxonomy" id="1328770"/>
    <lineage>
        <taxon>Bacteria</taxon>
        <taxon>Pseudomonadati</taxon>
        <taxon>Pseudomonadota</taxon>
        <taxon>Gammaproteobacteria</taxon>
        <taxon>Vibrionales</taxon>
        <taxon>Vibrionaceae</taxon>
        <taxon>Vibrio</taxon>
    </lineage>
</organism>
<protein>
    <submittedName>
        <fullName evidence="2">AAA family ATPase</fullName>
    </submittedName>
</protein>
<dbReference type="PANTHER" id="PTHR32204">
    <property type="entry name" value="ATPASE RAVA"/>
    <property type="match status" value="1"/>
</dbReference>
<dbReference type="Pfam" id="PF17868">
    <property type="entry name" value="AAA_lid_8"/>
    <property type="match status" value="1"/>
</dbReference>
<dbReference type="SUPFAM" id="SSF52540">
    <property type="entry name" value="P-loop containing nucleoside triphosphate hydrolases"/>
    <property type="match status" value="1"/>
</dbReference>
<dbReference type="InterPro" id="IPR045427">
    <property type="entry name" value="MoxR"/>
</dbReference>
<dbReference type="Proteomes" id="UP001569153">
    <property type="component" value="Unassembled WGS sequence"/>
</dbReference>
<keyword evidence="3" id="KW-1185">Reference proteome</keyword>
<sequence>MNVKNKERQTIKGSKNIRVTETARPEVKKRITQLLEQIGEGLHEREQILSVSLLSTLSGQNTFLFGPPGTAKSLISRRLACAFESQKYYEHLMNRFTTPEEVFGPVSIQELKQDKYIRKTEGYLPDAEFAFLDEIWKSSPAILNTLLTLINEHVFKNGSEIIKAPIRSVIGASNEVPQENQGLDALYDRFITRLMVPPIVLEDNFNLLLNAKPSTSKPNVDKELKVSLSELNQWNEAIHNVELSNDTLLVIKYIRNEISEKNEELGLYVSDRRWQKAANLLKASAFFNERNYTNLTDTILLKHCLWTSPENRVCTEEIVMNAIESCGIASDINLADLDNSKDSLEKEITKELFYKEDVYDVISLGDTDYFKVVAKFRERNSYSYSNPEIKQKTVYISFNKFKSKTSFHPVDTSGNDVKDVTCEFDEQGSCTLSYSERHYRNRFNDFEFTPSILFHKGDKRSDVNERLIKSLSGSVGNLRGQLKKSLKETEDKLSVYKVELHSPFATGADAEVALKGVLSQIDKLKIRIKDCERLEALCQ</sequence>
<dbReference type="RefSeq" id="WP_371730710.1">
    <property type="nucleotide sequence ID" value="NZ_JBGOOT010000010.1"/>
</dbReference>
<reference evidence="2 3" key="1">
    <citation type="submission" date="2024-06" db="EMBL/GenBank/DDBJ databases">
        <authorList>
            <person name="Steensen K."/>
            <person name="Seneca J."/>
            <person name="Bartlau N."/>
            <person name="Yu A.X."/>
            <person name="Polz M.F."/>
        </authorList>
    </citation>
    <scope>NUCLEOTIDE SEQUENCE [LARGE SCALE GENOMIC DNA]</scope>
    <source>
        <strain evidence="2 3">FF146</strain>
    </source>
</reference>
<dbReference type="EMBL" id="JBGOOT010000010">
    <property type="protein sequence ID" value="MEZ8195975.1"/>
    <property type="molecule type" value="Genomic_DNA"/>
</dbReference>
<dbReference type="InterPro" id="IPR003593">
    <property type="entry name" value="AAA+_ATPase"/>
</dbReference>
<dbReference type="InterPro" id="IPR041538">
    <property type="entry name" value="RavA-like_AAA_lid"/>
</dbReference>
<proteinExistence type="predicted"/>
<feature type="domain" description="AAA+ ATPase" evidence="1">
    <location>
        <begin position="58"/>
        <end position="200"/>
    </location>
</feature>
<dbReference type="SMART" id="SM00382">
    <property type="entry name" value="AAA"/>
    <property type="match status" value="1"/>
</dbReference>
<name>A0ABV4M8X4_9VIBR</name>
<dbReference type="Gene3D" id="3.40.50.300">
    <property type="entry name" value="P-loop containing nucleotide triphosphate hydrolases"/>
    <property type="match status" value="1"/>
</dbReference>
<comment type="caution">
    <text evidence="2">The sequence shown here is derived from an EMBL/GenBank/DDBJ whole genome shotgun (WGS) entry which is preliminary data.</text>
</comment>
<evidence type="ECO:0000259" key="1">
    <source>
        <dbReference type="SMART" id="SM00382"/>
    </source>
</evidence>
<dbReference type="InterPro" id="IPR050513">
    <property type="entry name" value="RavA_ATPases"/>
</dbReference>
<dbReference type="Pfam" id="PF20030">
    <property type="entry name" value="bpMoxR"/>
    <property type="match status" value="1"/>
</dbReference>
<dbReference type="CDD" id="cd00009">
    <property type="entry name" value="AAA"/>
    <property type="match status" value="1"/>
</dbReference>
<accession>A0ABV4M8X4</accession>
<dbReference type="PANTHER" id="PTHR32204:SF0">
    <property type="entry name" value="ATPASE RAVA"/>
    <property type="match status" value="1"/>
</dbReference>
<evidence type="ECO:0000313" key="2">
    <source>
        <dbReference type="EMBL" id="MEZ8195975.1"/>
    </source>
</evidence>
<dbReference type="InterPro" id="IPR027417">
    <property type="entry name" value="P-loop_NTPase"/>
</dbReference>
<gene>
    <name evidence="2" type="ORF">ACED38_13940</name>
</gene>
<evidence type="ECO:0000313" key="3">
    <source>
        <dbReference type="Proteomes" id="UP001569153"/>
    </source>
</evidence>